<sequence>HSIIKTNQLSLLISNRASCDERHLIYYPKSQTNEKAMYKRRFDFMKKAYEFSVLCDYEVAIIIFDMSDKLYDLY</sequence>
<proteinExistence type="predicted"/>
<evidence type="ECO:0000256" key="3">
    <source>
        <dbReference type="ARBA" id="ARBA00023125"/>
    </source>
</evidence>
<name>A0A6G0Y3L6_APHCR</name>
<keyword evidence="5" id="KW-0539">Nucleus</keyword>
<keyword evidence="3" id="KW-0238">DNA-binding</keyword>
<reference evidence="7 8" key="1">
    <citation type="submission" date="2019-08" db="EMBL/GenBank/DDBJ databases">
        <title>Whole genome of Aphis craccivora.</title>
        <authorList>
            <person name="Voronova N.V."/>
            <person name="Shulinski R.S."/>
            <person name="Bandarenka Y.V."/>
            <person name="Zhorov D.G."/>
            <person name="Warner D."/>
        </authorList>
    </citation>
    <scope>NUCLEOTIDE SEQUENCE [LARGE SCALE GENOMIC DNA]</scope>
    <source>
        <strain evidence="7">180601</strain>
        <tissue evidence="7">Whole Body</tissue>
    </source>
</reference>
<feature type="non-terminal residue" evidence="7">
    <location>
        <position position="1"/>
    </location>
</feature>
<dbReference type="GO" id="GO:0046983">
    <property type="term" value="F:protein dimerization activity"/>
    <property type="evidence" value="ECO:0007669"/>
    <property type="project" value="InterPro"/>
</dbReference>
<dbReference type="SUPFAM" id="SSF55455">
    <property type="entry name" value="SRF-like"/>
    <property type="match status" value="1"/>
</dbReference>
<dbReference type="PRINTS" id="PR00404">
    <property type="entry name" value="MADSDOMAIN"/>
</dbReference>
<dbReference type="GO" id="GO:0003677">
    <property type="term" value="F:DNA binding"/>
    <property type="evidence" value="ECO:0007669"/>
    <property type="project" value="UniProtKB-KW"/>
</dbReference>
<evidence type="ECO:0000256" key="5">
    <source>
        <dbReference type="ARBA" id="ARBA00023242"/>
    </source>
</evidence>
<gene>
    <name evidence="7" type="ORF">FWK35_00013264</name>
</gene>
<dbReference type="OrthoDB" id="1898716at2759"/>
<dbReference type="SMART" id="SM00432">
    <property type="entry name" value="MADS"/>
    <property type="match status" value="1"/>
</dbReference>
<evidence type="ECO:0000259" key="6">
    <source>
        <dbReference type="PROSITE" id="PS50066"/>
    </source>
</evidence>
<dbReference type="AlphaFoldDB" id="A0A6G0Y3L6"/>
<dbReference type="GO" id="GO:0005634">
    <property type="term" value="C:nucleus"/>
    <property type="evidence" value="ECO:0007669"/>
    <property type="project" value="UniProtKB-SubCell"/>
</dbReference>
<protein>
    <recommendedName>
        <fullName evidence="6">MADS-box domain-containing protein</fullName>
    </recommendedName>
</protein>
<accession>A0A6G0Y3L6</accession>
<dbReference type="Proteomes" id="UP000478052">
    <property type="component" value="Unassembled WGS sequence"/>
</dbReference>
<dbReference type="PROSITE" id="PS50066">
    <property type="entry name" value="MADS_BOX_2"/>
    <property type="match status" value="1"/>
</dbReference>
<organism evidence="7 8">
    <name type="scientific">Aphis craccivora</name>
    <name type="common">Cowpea aphid</name>
    <dbReference type="NCBI Taxonomy" id="307492"/>
    <lineage>
        <taxon>Eukaryota</taxon>
        <taxon>Metazoa</taxon>
        <taxon>Ecdysozoa</taxon>
        <taxon>Arthropoda</taxon>
        <taxon>Hexapoda</taxon>
        <taxon>Insecta</taxon>
        <taxon>Pterygota</taxon>
        <taxon>Neoptera</taxon>
        <taxon>Paraneoptera</taxon>
        <taxon>Hemiptera</taxon>
        <taxon>Sternorrhyncha</taxon>
        <taxon>Aphidomorpha</taxon>
        <taxon>Aphidoidea</taxon>
        <taxon>Aphididae</taxon>
        <taxon>Aphidini</taxon>
        <taxon>Aphis</taxon>
        <taxon>Aphis</taxon>
    </lineage>
</organism>
<dbReference type="InterPro" id="IPR036879">
    <property type="entry name" value="TF_MADSbox_sf"/>
</dbReference>
<keyword evidence="8" id="KW-1185">Reference proteome</keyword>
<dbReference type="EMBL" id="VUJU01006396">
    <property type="protein sequence ID" value="KAF0748633.1"/>
    <property type="molecule type" value="Genomic_DNA"/>
</dbReference>
<evidence type="ECO:0000313" key="7">
    <source>
        <dbReference type="EMBL" id="KAF0748633.1"/>
    </source>
</evidence>
<dbReference type="Gene3D" id="3.40.1810.10">
    <property type="entry name" value="Transcription factor, MADS-box"/>
    <property type="match status" value="1"/>
</dbReference>
<evidence type="ECO:0000313" key="8">
    <source>
        <dbReference type="Proteomes" id="UP000478052"/>
    </source>
</evidence>
<comment type="subcellular location">
    <subcellularLocation>
        <location evidence="1">Nucleus</location>
    </subcellularLocation>
</comment>
<dbReference type="InterPro" id="IPR002100">
    <property type="entry name" value="TF_MADSbox"/>
</dbReference>
<keyword evidence="2" id="KW-0805">Transcription regulation</keyword>
<evidence type="ECO:0000256" key="2">
    <source>
        <dbReference type="ARBA" id="ARBA00023015"/>
    </source>
</evidence>
<comment type="caution">
    <text evidence="7">The sequence shown here is derived from an EMBL/GenBank/DDBJ whole genome shotgun (WGS) entry which is preliminary data.</text>
</comment>
<feature type="domain" description="MADS-box" evidence="6">
    <location>
        <begin position="39"/>
        <end position="74"/>
    </location>
</feature>
<keyword evidence="4" id="KW-0804">Transcription</keyword>
<evidence type="ECO:0000256" key="1">
    <source>
        <dbReference type="ARBA" id="ARBA00004123"/>
    </source>
</evidence>
<feature type="non-terminal residue" evidence="7">
    <location>
        <position position="74"/>
    </location>
</feature>
<evidence type="ECO:0000256" key="4">
    <source>
        <dbReference type="ARBA" id="ARBA00023163"/>
    </source>
</evidence>
<dbReference type="Pfam" id="PF00319">
    <property type="entry name" value="SRF-TF"/>
    <property type="match status" value="1"/>
</dbReference>